<dbReference type="EMBL" id="WTUZ01000040">
    <property type="protein sequence ID" value="MZQ86824.1"/>
    <property type="molecule type" value="Genomic_DNA"/>
</dbReference>
<comment type="similarity">
    <text evidence="1">Belongs to the AHA1 family.</text>
</comment>
<name>A0A6L8V9B6_9BACL</name>
<reference evidence="3 4" key="1">
    <citation type="submission" date="2019-12" db="EMBL/GenBank/DDBJ databases">
        <title>Paenibacillus sp. nov. sp. isolated from soil.</title>
        <authorList>
            <person name="Kim J."/>
            <person name="Jeong S.E."/>
            <person name="Jung H.S."/>
            <person name="Jeon C.O."/>
        </authorList>
    </citation>
    <scope>NUCLEOTIDE SEQUENCE [LARGE SCALE GENOMIC DNA]</scope>
    <source>
        <strain evidence="3 4">5J-6</strain>
    </source>
</reference>
<dbReference type="Proteomes" id="UP000481087">
    <property type="component" value="Unassembled WGS sequence"/>
</dbReference>
<sequence>MNSERIVGLTAAAGFQIGVRKTVTLSQEKTWELLISPQGRKLWLGETPTIAFEKGHAFCTKEGNHGVLRVVKPNEQLRLSWQPAGWTEASTLQIRLLPAASPGRTTISFHQEKLDSMQRREEMKVRWEAVMNRLMELTTK</sequence>
<evidence type="ECO:0000313" key="4">
    <source>
        <dbReference type="Proteomes" id="UP000481087"/>
    </source>
</evidence>
<accession>A0A6L8V9B6</accession>
<comment type="caution">
    <text evidence="3">The sequence shown here is derived from an EMBL/GenBank/DDBJ whole genome shotgun (WGS) entry which is preliminary data.</text>
</comment>
<keyword evidence="4" id="KW-1185">Reference proteome</keyword>
<dbReference type="Pfam" id="PF08327">
    <property type="entry name" value="AHSA1"/>
    <property type="match status" value="1"/>
</dbReference>
<gene>
    <name evidence="3" type="ORF">GQF01_32420</name>
</gene>
<proteinExistence type="inferred from homology"/>
<dbReference type="SUPFAM" id="SSF55961">
    <property type="entry name" value="Bet v1-like"/>
    <property type="match status" value="1"/>
</dbReference>
<evidence type="ECO:0000259" key="2">
    <source>
        <dbReference type="Pfam" id="PF08327"/>
    </source>
</evidence>
<evidence type="ECO:0000256" key="1">
    <source>
        <dbReference type="ARBA" id="ARBA00006817"/>
    </source>
</evidence>
<dbReference type="InterPro" id="IPR013538">
    <property type="entry name" value="ASHA1/2-like_C"/>
</dbReference>
<dbReference type="Gene3D" id="3.30.530.20">
    <property type="match status" value="1"/>
</dbReference>
<evidence type="ECO:0000313" key="3">
    <source>
        <dbReference type="EMBL" id="MZQ86824.1"/>
    </source>
</evidence>
<organism evidence="3 4">
    <name type="scientific">Paenibacillus silvestris</name>
    <dbReference type="NCBI Taxonomy" id="2606219"/>
    <lineage>
        <taxon>Bacteria</taxon>
        <taxon>Bacillati</taxon>
        <taxon>Bacillota</taxon>
        <taxon>Bacilli</taxon>
        <taxon>Bacillales</taxon>
        <taxon>Paenibacillaceae</taxon>
        <taxon>Paenibacillus</taxon>
    </lineage>
</organism>
<dbReference type="AlphaFoldDB" id="A0A6L8V9B6"/>
<dbReference type="RefSeq" id="WP_161411275.1">
    <property type="nucleotide sequence ID" value="NZ_WTUZ01000040.1"/>
</dbReference>
<protein>
    <submittedName>
        <fullName evidence="3">SRPBCC domain-containing protein</fullName>
    </submittedName>
</protein>
<feature type="domain" description="Activator of Hsp90 ATPase homologue 1/2-like C-terminal" evidence="2">
    <location>
        <begin position="26"/>
        <end position="137"/>
    </location>
</feature>
<dbReference type="InterPro" id="IPR023393">
    <property type="entry name" value="START-like_dom_sf"/>
</dbReference>